<dbReference type="PRINTS" id="PR00724">
    <property type="entry name" value="CRBOXYPTASEC"/>
</dbReference>
<dbReference type="EC" id="3.4.16.-" evidence="8"/>
<comment type="caution">
    <text evidence="9">The sequence shown here is derived from an EMBL/GenBank/DDBJ whole genome shotgun (WGS) entry which is preliminary data.</text>
</comment>
<keyword evidence="5 8" id="KW-0645">Protease</keyword>
<accession>A0ABU6X7Y8</accession>
<comment type="similarity">
    <text evidence="2 8">Belongs to the peptidase S10 family.</text>
</comment>
<organism evidence="9 10">
    <name type="scientific">Stylosanthes scabra</name>
    <dbReference type="NCBI Taxonomy" id="79078"/>
    <lineage>
        <taxon>Eukaryota</taxon>
        <taxon>Viridiplantae</taxon>
        <taxon>Streptophyta</taxon>
        <taxon>Embryophyta</taxon>
        <taxon>Tracheophyta</taxon>
        <taxon>Spermatophyta</taxon>
        <taxon>Magnoliopsida</taxon>
        <taxon>eudicotyledons</taxon>
        <taxon>Gunneridae</taxon>
        <taxon>Pentapetalae</taxon>
        <taxon>rosids</taxon>
        <taxon>fabids</taxon>
        <taxon>Fabales</taxon>
        <taxon>Fabaceae</taxon>
        <taxon>Papilionoideae</taxon>
        <taxon>50 kb inversion clade</taxon>
        <taxon>dalbergioids sensu lato</taxon>
        <taxon>Dalbergieae</taxon>
        <taxon>Pterocarpus clade</taxon>
        <taxon>Stylosanthes</taxon>
    </lineage>
</organism>
<protein>
    <recommendedName>
        <fullName evidence="8">Carboxypeptidase</fullName>
        <ecNumber evidence="8">3.4.16.-</ecNumber>
    </recommendedName>
</protein>
<evidence type="ECO:0000256" key="2">
    <source>
        <dbReference type="ARBA" id="ARBA00009431"/>
    </source>
</evidence>
<gene>
    <name evidence="9" type="primary">SCP1_1</name>
    <name evidence="9" type="ORF">PIB30_026495</name>
</gene>
<dbReference type="PANTHER" id="PTHR11802">
    <property type="entry name" value="SERINE PROTEASE FAMILY S10 SERINE CARBOXYPEPTIDASE"/>
    <property type="match status" value="1"/>
</dbReference>
<dbReference type="Proteomes" id="UP001341840">
    <property type="component" value="Unassembled WGS sequence"/>
</dbReference>
<feature type="non-terminal residue" evidence="9">
    <location>
        <position position="1"/>
    </location>
</feature>
<evidence type="ECO:0000256" key="1">
    <source>
        <dbReference type="ARBA" id="ARBA00004613"/>
    </source>
</evidence>
<keyword evidence="3" id="KW-0964">Secreted</keyword>
<reference evidence="9 10" key="1">
    <citation type="journal article" date="2023" name="Plants (Basel)">
        <title>Bridging the Gap: Combining Genomics and Transcriptomics Approaches to Understand Stylosanthes scabra, an Orphan Legume from the Brazilian Caatinga.</title>
        <authorList>
            <person name="Ferreira-Neto J.R.C."/>
            <person name="da Silva M.D."/>
            <person name="Binneck E."/>
            <person name="de Melo N.F."/>
            <person name="da Silva R.H."/>
            <person name="de Melo A.L.T.M."/>
            <person name="Pandolfi V."/>
            <person name="Bustamante F.O."/>
            <person name="Brasileiro-Vidal A.C."/>
            <person name="Benko-Iseppon A.M."/>
        </authorList>
    </citation>
    <scope>NUCLEOTIDE SEQUENCE [LARGE SCALE GENOMIC DNA]</scope>
    <source>
        <tissue evidence="9">Leaves</tissue>
    </source>
</reference>
<evidence type="ECO:0000256" key="8">
    <source>
        <dbReference type="RuleBase" id="RU361156"/>
    </source>
</evidence>
<sequence length="327" mass="36805">ANVLFLESPAGVGFSQSGNSSQIFPPSSGDKAATKDAYAFLVNWLERFPEYKDRDIYITGESYAGHYVPELAYTIVINNFFRKLANQSVINLQGIAIGNPWIDDFTGLKGYFDYLWTHALNSDETHELIEKHCDFKSEYVSPICINATRKSFAEIGDIDTSQIYAPTCHDTSLKPGQTASVYDFDPCSDVYVGAYLNRPEVQQALHAKPTNWTHCSKFQWNDRPITVLPLIKKLINNNINVWIYSGDVDSVVPVTATRYALNVLKLPIVTPWYPWYSENEIGGYAVQYKGLVFATVRGAGHLVPSWQPERAFNLIFAFLSGYPYPPP</sequence>
<dbReference type="SUPFAM" id="SSF53474">
    <property type="entry name" value="alpha/beta-Hydrolases"/>
    <property type="match status" value="1"/>
</dbReference>
<dbReference type="EMBL" id="JASCZI010211548">
    <property type="protein sequence ID" value="MED6194235.1"/>
    <property type="molecule type" value="Genomic_DNA"/>
</dbReference>
<evidence type="ECO:0000256" key="6">
    <source>
        <dbReference type="ARBA" id="ARBA00022801"/>
    </source>
</evidence>
<evidence type="ECO:0000256" key="7">
    <source>
        <dbReference type="ARBA" id="ARBA00023180"/>
    </source>
</evidence>
<dbReference type="InterPro" id="IPR033124">
    <property type="entry name" value="Ser_caboxypep_his_AS"/>
</dbReference>
<keyword evidence="10" id="KW-1185">Reference proteome</keyword>
<dbReference type="Pfam" id="PF00450">
    <property type="entry name" value="Peptidase_S10"/>
    <property type="match status" value="1"/>
</dbReference>
<dbReference type="PROSITE" id="PS00131">
    <property type="entry name" value="CARBOXYPEPT_SER_SER"/>
    <property type="match status" value="1"/>
</dbReference>
<evidence type="ECO:0000256" key="4">
    <source>
        <dbReference type="ARBA" id="ARBA00022645"/>
    </source>
</evidence>
<name>A0ABU6X7Y8_9FABA</name>
<keyword evidence="4 8" id="KW-0121">Carboxypeptidase</keyword>
<evidence type="ECO:0000256" key="3">
    <source>
        <dbReference type="ARBA" id="ARBA00022525"/>
    </source>
</evidence>
<keyword evidence="7" id="KW-0325">Glycoprotein</keyword>
<dbReference type="InterPro" id="IPR001563">
    <property type="entry name" value="Peptidase_S10"/>
</dbReference>
<proteinExistence type="inferred from homology"/>
<dbReference type="PANTHER" id="PTHR11802:SF459">
    <property type="entry name" value="SERINE CARBOXYPEPTIDASE 1"/>
    <property type="match status" value="1"/>
</dbReference>
<evidence type="ECO:0000313" key="9">
    <source>
        <dbReference type="EMBL" id="MED6194235.1"/>
    </source>
</evidence>
<dbReference type="Gene3D" id="3.40.50.1820">
    <property type="entry name" value="alpha/beta hydrolase"/>
    <property type="match status" value="1"/>
</dbReference>
<evidence type="ECO:0000313" key="10">
    <source>
        <dbReference type="Proteomes" id="UP001341840"/>
    </source>
</evidence>
<evidence type="ECO:0000256" key="5">
    <source>
        <dbReference type="ARBA" id="ARBA00022670"/>
    </source>
</evidence>
<dbReference type="PROSITE" id="PS00560">
    <property type="entry name" value="CARBOXYPEPT_SER_HIS"/>
    <property type="match status" value="1"/>
</dbReference>
<dbReference type="InterPro" id="IPR029058">
    <property type="entry name" value="AB_hydrolase_fold"/>
</dbReference>
<keyword evidence="6 8" id="KW-0378">Hydrolase</keyword>
<comment type="subcellular location">
    <subcellularLocation>
        <location evidence="1">Secreted</location>
    </subcellularLocation>
</comment>
<dbReference type="Gene3D" id="6.10.250.940">
    <property type="match status" value="1"/>
</dbReference>
<dbReference type="InterPro" id="IPR018202">
    <property type="entry name" value="Ser_caboxypep_ser_AS"/>
</dbReference>
<dbReference type="Gene3D" id="3.40.50.11320">
    <property type="match status" value="1"/>
</dbReference>